<evidence type="ECO:0000313" key="6">
    <source>
        <dbReference type="EMBL" id="KAK1389666.1"/>
    </source>
</evidence>
<dbReference type="PANTHER" id="PTHR16290">
    <property type="entry name" value="TRANSCRIPTION FACTOR SMIF DECAPPING ENZYME DCP1"/>
    <property type="match status" value="1"/>
</dbReference>
<reference evidence="6" key="1">
    <citation type="submission" date="2023-02" db="EMBL/GenBank/DDBJ databases">
        <title>Genome of toxic invasive species Heracleum sosnowskyi carries increased number of genes despite the absence of recent whole-genome duplications.</title>
        <authorList>
            <person name="Schelkunov M."/>
            <person name="Shtratnikova V."/>
            <person name="Makarenko M."/>
            <person name="Klepikova A."/>
            <person name="Omelchenko D."/>
            <person name="Novikova G."/>
            <person name="Obukhova E."/>
            <person name="Bogdanov V."/>
            <person name="Penin A."/>
            <person name="Logacheva M."/>
        </authorList>
    </citation>
    <scope>NUCLEOTIDE SEQUENCE</scope>
    <source>
        <strain evidence="6">Hsosn_3</strain>
        <tissue evidence="6">Leaf</tissue>
    </source>
</reference>
<proteinExistence type="inferred from homology"/>
<dbReference type="GO" id="GO:0000932">
    <property type="term" value="C:P-body"/>
    <property type="evidence" value="ECO:0007669"/>
    <property type="project" value="TreeGrafter"/>
</dbReference>
<feature type="compositionally biased region" description="Pro residues" evidence="5">
    <location>
        <begin position="314"/>
        <end position="332"/>
    </location>
</feature>
<name>A0AAD8IRM3_9APIA</name>
<dbReference type="AlphaFoldDB" id="A0AAD8IRM3"/>
<dbReference type="GO" id="GO:0008047">
    <property type="term" value="F:enzyme activator activity"/>
    <property type="evidence" value="ECO:0007669"/>
    <property type="project" value="InterPro"/>
</dbReference>
<dbReference type="PANTHER" id="PTHR16290:SF0">
    <property type="entry name" value="DECAPPING PROTEIN 1, ISOFORM A"/>
    <property type="match status" value="1"/>
</dbReference>
<keyword evidence="7" id="KW-1185">Reference proteome</keyword>
<dbReference type="SUPFAM" id="SSF50729">
    <property type="entry name" value="PH domain-like"/>
    <property type="match status" value="1"/>
</dbReference>
<evidence type="ECO:0000256" key="4">
    <source>
        <dbReference type="ARBA" id="ARBA00022664"/>
    </source>
</evidence>
<dbReference type="GO" id="GO:0006397">
    <property type="term" value="P:mRNA processing"/>
    <property type="evidence" value="ECO:0007669"/>
    <property type="project" value="UniProtKB-KW"/>
</dbReference>
<evidence type="ECO:0000256" key="3">
    <source>
        <dbReference type="ARBA" id="ARBA00022490"/>
    </source>
</evidence>
<evidence type="ECO:0000256" key="5">
    <source>
        <dbReference type="SAM" id="MobiDB-lite"/>
    </source>
</evidence>
<protein>
    <submittedName>
        <fullName evidence="6">mRNA-decapping enzyme-like protein</fullName>
    </submittedName>
</protein>
<dbReference type="EMBL" id="JAUIZM010000004">
    <property type="protein sequence ID" value="KAK1389666.1"/>
    <property type="molecule type" value="Genomic_DNA"/>
</dbReference>
<sequence length="370" mass="40789">MSNPAKLMPNLNQQSTKMLNLTVLQRMDPFIEEILMTAAHVTLYDFNIELNHWNRKDVEGSLFVVKRNTQPRFQFVVMNRRSTENLVENLLGDFEFELQVPYLLYRNESQEVNGIWFFNPKECEDVANLFTRILNAYAKVSPKPNVSSSKSEFGELEAAQTSAVIEESLEPPFSTASAYVPEDTAFMNFFSAAASIGHNPLNVGFTGQLGPIPASSRYPVVSAPTVAPVVPVPTLADHFPIYPLSVPSSSQIPLGVTTDSVNSNYQPTSLLTPSSFFTPSSLSGQSATLVSTSMPTAIHPHPSVQRSHGAPMLQPFPPPSPPVSLTPIPSPSPNHGSISRDQVRDALLVLVQENQFIEMFYQALLKVRQS</sequence>
<evidence type="ECO:0000256" key="1">
    <source>
        <dbReference type="ARBA" id="ARBA00004496"/>
    </source>
</evidence>
<evidence type="ECO:0000313" key="7">
    <source>
        <dbReference type="Proteomes" id="UP001237642"/>
    </source>
</evidence>
<dbReference type="Gene3D" id="2.30.29.30">
    <property type="entry name" value="Pleckstrin-homology domain (PH domain)/Phosphotyrosine-binding domain (PTB)"/>
    <property type="match status" value="1"/>
</dbReference>
<keyword evidence="3" id="KW-0963">Cytoplasm</keyword>
<dbReference type="InterPro" id="IPR011993">
    <property type="entry name" value="PH-like_dom_sf"/>
</dbReference>
<dbReference type="FunFam" id="2.30.29.30:FF:000159">
    <property type="entry name" value="mRNA-decapping enzyme-like protein"/>
    <property type="match status" value="1"/>
</dbReference>
<dbReference type="Proteomes" id="UP001237642">
    <property type="component" value="Unassembled WGS sequence"/>
</dbReference>
<comment type="similarity">
    <text evidence="2">Belongs to the DCP1 family.</text>
</comment>
<comment type="subcellular location">
    <subcellularLocation>
        <location evidence="1">Cytoplasm</location>
    </subcellularLocation>
</comment>
<dbReference type="InterPro" id="IPR010334">
    <property type="entry name" value="Dcp1"/>
</dbReference>
<reference evidence="6" key="2">
    <citation type="submission" date="2023-05" db="EMBL/GenBank/DDBJ databases">
        <authorList>
            <person name="Schelkunov M.I."/>
        </authorList>
    </citation>
    <scope>NUCLEOTIDE SEQUENCE</scope>
    <source>
        <strain evidence="6">Hsosn_3</strain>
        <tissue evidence="6">Leaf</tissue>
    </source>
</reference>
<accession>A0AAD8IRM3</accession>
<dbReference type="GO" id="GO:0000290">
    <property type="term" value="P:deadenylation-dependent decapping of nuclear-transcribed mRNA"/>
    <property type="evidence" value="ECO:0007669"/>
    <property type="project" value="InterPro"/>
</dbReference>
<dbReference type="GO" id="GO:0031087">
    <property type="term" value="P:deadenylation-independent decapping of nuclear-transcribed mRNA"/>
    <property type="evidence" value="ECO:0007669"/>
    <property type="project" value="TreeGrafter"/>
</dbReference>
<feature type="region of interest" description="Disordered" evidence="5">
    <location>
        <begin position="302"/>
        <end position="339"/>
    </location>
</feature>
<dbReference type="Pfam" id="PF06058">
    <property type="entry name" value="DCP1"/>
    <property type="match status" value="1"/>
</dbReference>
<evidence type="ECO:0000256" key="2">
    <source>
        <dbReference type="ARBA" id="ARBA00008778"/>
    </source>
</evidence>
<organism evidence="6 7">
    <name type="scientific">Heracleum sosnowskyi</name>
    <dbReference type="NCBI Taxonomy" id="360622"/>
    <lineage>
        <taxon>Eukaryota</taxon>
        <taxon>Viridiplantae</taxon>
        <taxon>Streptophyta</taxon>
        <taxon>Embryophyta</taxon>
        <taxon>Tracheophyta</taxon>
        <taxon>Spermatophyta</taxon>
        <taxon>Magnoliopsida</taxon>
        <taxon>eudicotyledons</taxon>
        <taxon>Gunneridae</taxon>
        <taxon>Pentapetalae</taxon>
        <taxon>asterids</taxon>
        <taxon>campanulids</taxon>
        <taxon>Apiales</taxon>
        <taxon>Apiaceae</taxon>
        <taxon>Apioideae</taxon>
        <taxon>apioid superclade</taxon>
        <taxon>Tordylieae</taxon>
        <taxon>Tordyliinae</taxon>
        <taxon>Heracleum</taxon>
    </lineage>
</organism>
<dbReference type="CDD" id="cd13182">
    <property type="entry name" value="EVH1-like_Dcp1"/>
    <property type="match status" value="1"/>
</dbReference>
<gene>
    <name evidence="6" type="ORF">POM88_017844</name>
</gene>
<comment type="caution">
    <text evidence="6">The sequence shown here is derived from an EMBL/GenBank/DDBJ whole genome shotgun (WGS) entry which is preliminary data.</text>
</comment>
<dbReference type="GO" id="GO:0003729">
    <property type="term" value="F:mRNA binding"/>
    <property type="evidence" value="ECO:0007669"/>
    <property type="project" value="TreeGrafter"/>
</dbReference>
<keyword evidence="4" id="KW-0507">mRNA processing</keyword>